<dbReference type="KEGG" id="lyd:D7I47_03485"/>
<gene>
    <name evidence="2" type="ORF">D7I47_03485</name>
</gene>
<evidence type="ECO:0000256" key="1">
    <source>
        <dbReference type="RuleBase" id="RU362001"/>
    </source>
</evidence>
<dbReference type="AlphaFoldDB" id="A0A387B1M6"/>
<dbReference type="SUPFAM" id="SSF140453">
    <property type="entry name" value="EsxAB dimer-like"/>
    <property type="match status" value="1"/>
</dbReference>
<dbReference type="InterPro" id="IPR010310">
    <property type="entry name" value="T7SS_ESAT-6-like"/>
</dbReference>
<dbReference type="InterPro" id="IPR036689">
    <property type="entry name" value="ESAT-6-like_sf"/>
</dbReference>
<dbReference type="OrthoDB" id="4231069at2"/>
<sequence length="96" mass="10285">MSSYQVDSEAVLAQATAARSTVGRIQGEVGALHSQLEQLQASWTGTAATAFRGVVADWRAAQQRVEESLAALGTALAQAAQQYAEIEQHNARLFLR</sequence>
<evidence type="ECO:0000313" key="3">
    <source>
        <dbReference type="Proteomes" id="UP000278886"/>
    </source>
</evidence>
<evidence type="ECO:0000313" key="2">
    <source>
        <dbReference type="EMBL" id="AYF97404.1"/>
    </source>
</evidence>
<reference evidence="3" key="1">
    <citation type="submission" date="2018-09" db="EMBL/GenBank/DDBJ databases">
        <title>Genome sequencing of strain 2DFWR-13.</title>
        <authorList>
            <person name="Heo J."/>
            <person name="Kim S.-J."/>
            <person name="Kwon S.-W."/>
        </authorList>
    </citation>
    <scope>NUCLEOTIDE SEQUENCE [LARGE SCALE GENOMIC DNA]</scope>
    <source>
        <strain evidence="3">2DFWR-13</strain>
    </source>
</reference>
<dbReference type="RefSeq" id="WP_120761755.1">
    <property type="nucleotide sequence ID" value="NZ_CP032630.1"/>
</dbReference>
<proteinExistence type="inferred from homology"/>
<dbReference type="Proteomes" id="UP000278886">
    <property type="component" value="Chromosome"/>
</dbReference>
<dbReference type="NCBIfam" id="TIGR03930">
    <property type="entry name" value="WXG100_ESAT6"/>
    <property type="match status" value="1"/>
</dbReference>
<name>A0A387B1M6_9MICO</name>
<protein>
    <recommendedName>
        <fullName evidence="1">ESAT-6-like protein</fullName>
    </recommendedName>
</protein>
<accession>A0A387B1M6</accession>
<organism evidence="2 3">
    <name type="scientific">Protaetiibacter intestinalis</name>
    <dbReference type="NCBI Taxonomy" id="2419774"/>
    <lineage>
        <taxon>Bacteria</taxon>
        <taxon>Bacillati</taxon>
        <taxon>Actinomycetota</taxon>
        <taxon>Actinomycetes</taxon>
        <taxon>Micrococcales</taxon>
        <taxon>Microbacteriaceae</taxon>
        <taxon>Protaetiibacter</taxon>
    </lineage>
</organism>
<dbReference type="EMBL" id="CP032630">
    <property type="protein sequence ID" value="AYF97404.1"/>
    <property type="molecule type" value="Genomic_DNA"/>
</dbReference>
<comment type="similarity">
    <text evidence="1">Belongs to the WXG100 family.</text>
</comment>
<dbReference type="Gene3D" id="1.10.287.1060">
    <property type="entry name" value="ESAT-6-like"/>
    <property type="match status" value="1"/>
</dbReference>
<keyword evidence="3" id="KW-1185">Reference proteome</keyword>
<dbReference type="Pfam" id="PF06013">
    <property type="entry name" value="WXG100"/>
    <property type="match status" value="1"/>
</dbReference>